<dbReference type="InterPro" id="IPR043472">
    <property type="entry name" value="Macro_dom-like"/>
</dbReference>
<evidence type="ECO:0000256" key="5">
    <source>
        <dbReference type="ARBA" id="ARBA00023211"/>
    </source>
</evidence>
<sequence>MPSVFETAPTAAAIPITFVTKATWDAICAGLPAQARQFALANGFAAKPGACLTLPSADGQIAQVLFGLEDEASKSRDLFRPGSLPGLLPPGVYRFANAPHDARLAALAFALGSYRFGRYRKADAPGVRLVPPAGVDTAEIERMAEAAALARDLINTPSNDMGPEELAQAAQELASRFGASFSVIVGEDLTRQNFPLIHAVGMASSRAPRLIDLQWGDPAHPKVTLVGKGVCFDTGGLDLKPSAGMLIMKKDMGGAANVLALAQMVMDAKLKLRLRVLIPAVENAVAGNAFRPLDIFKSRKGLTVEIGNTDAEGRLVLADALALACEDKPDMLIDLGTLTGAARVALGPDLPPFYTNDETLAQDVARCATAENDPMWRLPLWPAYDAWLDSKVANVNNAPSGTFAGSITCALFLQRFVEDPTRWLHVDIYGWTPSAKPARPEGGECQAARAIYKLLGERYG</sequence>
<dbReference type="CDD" id="cd00433">
    <property type="entry name" value="Peptidase_M17"/>
    <property type="match status" value="1"/>
</dbReference>
<evidence type="ECO:0000313" key="7">
    <source>
        <dbReference type="EMBL" id="QWG22952.1"/>
    </source>
</evidence>
<gene>
    <name evidence="7" type="ORF">KMZ93_23885</name>
</gene>
<keyword evidence="2 7" id="KW-0031">Aminopeptidase</keyword>
<dbReference type="InterPro" id="IPR048816">
    <property type="entry name" value="Peptidase_M17_N_1"/>
</dbReference>
<protein>
    <submittedName>
        <fullName evidence="7">Leucyl aminopeptidase family protein</fullName>
    </submittedName>
</protein>
<keyword evidence="3" id="KW-0645">Protease</keyword>
<evidence type="ECO:0000313" key="8">
    <source>
        <dbReference type="Proteomes" id="UP000676951"/>
    </source>
</evidence>
<dbReference type="AlphaFoldDB" id="A0A975NWZ9"/>
<dbReference type="PROSITE" id="PS00631">
    <property type="entry name" value="CYTOSOL_AP"/>
    <property type="match status" value="1"/>
</dbReference>
<keyword evidence="5" id="KW-0464">Manganese</keyword>
<keyword evidence="8" id="KW-1185">Reference proteome</keyword>
<evidence type="ECO:0000259" key="6">
    <source>
        <dbReference type="PROSITE" id="PS00631"/>
    </source>
</evidence>
<dbReference type="Pfam" id="PF21337">
    <property type="entry name" value="Peptidase_M17_N_1"/>
    <property type="match status" value="1"/>
</dbReference>
<name>A0A975NWZ9_9BRAD</name>
<evidence type="ECO:0000256" key="3">
    <source>
        <dbReference type="ARBA" id="ARBA00022670"/>
    </source>
</evidence>
<feature type="domain" description="Cytosol aminopeptidase" evidence="6">
    <location>
        <begin position="308"/>
        <end position="315"/>
    </location>
</feature>
<keyword evidence="4" id="KW-0378">Hydrolase</keyword>
<dbReference type="PANTHER" id="PTHR11963:SF20">
    <property type="entry name" value="PEPTIDASE B"/>
    <property type="match status" value="1"/>
</dbReference>
<evidence type="ECO:0000256" key="1">
    <source>
        <dbReference type="ARBA" id="ARBA00009528"/>
    </source>
</evidence>
<comment type="similarity">
    <text evidence="1">Belongs to the peptidase M17 family.</text>
</comment>
<organism evidence="7 8">
    <name type="scientific">Bradyrhizobium sediminis</name>
    <dbReference type="NCBI Taxonomy" id="2840469"/>
    <lineage>
        <taxon>Bacteria</taxon>
        <taxon>Pseudomonadati</taxon>
        <taxon>Pseudomonadota</taxon>
        <taxon>Alphaproteobacteria</taxon>
        <taxon>Hyphomicrobiales</taxon>
        <taxon>Nitrobacteraceae</taxon>
        <taxon>Bradyrhizobium</taxon>
    </lineage>
</organism>
<dbReference type="GO" id="GO:0005737">
    <property type="term" value="C:cytoplasm"/>
    <property type="evidence" value="ECO:0007669"/>
    <property type="project" value="InterPro"/>
</dbReference>
<evidence type="ECO:0000256" key="4">
    <source>
        <dbReference type="ARBA" id="ARBA00022801"/>
    </source>
</evidence>
<dbReference type="EMBL" id="CP076136">
    <property type="protein sequence ID" value="QWG22952.1"/>
    <property type="molecule type" value="Genomic_DNA"/>
</dbReference>
<dbReference type="Gene3D" id="3.40.630.10">
    <property type="entry name" value="Zn peptidases"/>
    <property type="match status" value="1"/>
</dbReference>
<dbReference type="InterPro" id="IPR011356">
    <property type="entry name" value="Leucine_aapep/pepB"/>
</dbReference>
<dbReference type="RefSeq" id="WP_215603713.1">
    <property type="nucleotide sequence ID" value="NZ_CP076136.1"/>
</dbReference>
<dbReference type="SUPFAM" id="SSF53187">
    <property type="entry name" value="Zn-dependent exopeptidases"/>
    <property type="match status" value="1"/>
</dbReference>
<proteinExistence type="inferred from homology"/>
<dbReference type="PANTHER" id="PTHR11963">
    <property type="entry name" value="LEUCINE AMINOPEPTIDASE-RELATED"/>
    <property type="match status" value="1"/>
</dbReference>
<dbReference type="GO" id="GO:0070006">
    <property type="term" value="F:metalloaminopeptidase activity"/>
    <property type="evidence" value="ECO:0007669"/>
    <property type="project" value="InterPro"/>
</dbReference>
<evidence type="ECO:0000256" key="2">
    <source>
        <dbReference type="ARBA" id="ARBA00022438"/>
    </source>
</evidence>
<dbReference type="GO" id="GO:0030145">
    <property type="term" value="F:manganese ion binding"/>
    <property type="evidence" value="ECO:0007669"/>
    <property type="project" value="InterPro"/>
</dbReference>
<dbReference type="Proteomes" id="UP000676951">
    <property type="component" value="Chromosome"/>
</dbReference>
<reference evidence="7 8" key="1">
    <citation type="submission" date="2021-06" db="EMBL/GenBank/DDBJ databases">
        <title>Bradyrhizobium sp. S2-11-4 Genome sequencing.</title>
        <authorList>
            <person name="Jin L."/>
        </authorList>
    </citation>
    <scope>NUCLEOTIDE SEQUENCE [LARGE SCALE GENOMIC DNA]</scope>
    <source>
        <strain evidence="7 8">S2-11-4</strain>
    </source>
</reference>
<dbReference type="Gene3D" id="3.40.220.10">
    <property type="entry name" value="Leucine Aminopeptidase, subunit E, domain 1"/>
    <property type="match status" value="1"/>
</dbReference>
<dbReference type="PRINTS" id="PR00481">
    <property type="entry name" value="LAMNOPPTDASE"/>
</dbReference>
<dbReference type="InterPro" id="IPR000819">
    <property type="entry name" value="Peptidase_M17_C"/>
</dbReference>
<accession>A0A975NWZ9</accession>
<dbReference type="GO" id="GO:0006508">
    <property type="term" value="P:proteolysis"/>
    <property type="evidence" value="ECO:0007669"/>
    <property type="project" value="UniProtKB-KW"/>
</dbReference>
<dbReference type="Pfam" id="PF00883">
    <property type="entry name" value="Peptidase_M17"/>
    <property type="match status" value="1"/>
</dbReference>